<feature type="chain" id="PRO_5031070158" description="Methyltransferase domain-containing protein" evidence="1">
    <location>
        <begin position="23"/>
        <end position="298"/>
    </location>
</feature>
<evidence type="ECO:0000313" key="3">
    <source>
        <dbReference type="EMBL" id="QRC91689.1"/>
    </source>
</evidence>
<keyword evidence="1" id="KW-0732">Signal</keyword>
<dbReference type="AlphaFoldDB" id="A0A7U2ERI7"/>
<name>A0A7U2ERI7_PHANO</name>
<dbReference type="InterPro" id="IPR025714">
    <property type="entry name" value="Methyltranfer_dom"/>
</dbReference>
<feature type="non-terminal residue" evidence="3">
    <location>
        <position position="298"/>
    </location>
</feature>
<dbReference type="Proteomes" id="UP000663193">
    <property type="component" value="Chromosome 2"/>
</dbReference>
<sequence length="298" mass="33645">SAMLWTATTGILASALLYHCWHLPEVYRLDRIAISEQNWKGSVSRRMEYMSGMKNESLVLFPNPKDGTWKQRQLPYTAWDFFPPAYGCPFEMERVGSFGDGGKWICGISQYAAFKERPIVVYSFGVDEDSSFEAELVDRTSAHVYAFDYSVDNMGPEITNGSKVNVKFSKIGLGGSDETVDGNRFMTLPSIMSELGHDYVDILKMDVEGAEFDALDVLMETYNGSSLPFGQLMIEFHLWAAPQNIRDLVAWWERLESFGLRPVAQESNPLGVILGPGYPCCYEYVLINTRDNKSILQL</sequence>
<reference evidence="4" key="1">
    <citation type="journal article" date="2021" name="BMC Genomics">
        <title>Chromosome-level genome assembly and manually-curated proteome of model necrotroph Parastagonospora nodorum Sn15 reveals a genome-wide trove of candidate effector homologs, and redundancy of virulence-related functions within an accessory chromosome.</title>
        <authorList>
            <person name="Bertazzoni S."/>
            <person name="Jones D.A.B."/>
            <person name="Phan H.T."/>
            <person name="Tan K.-C."/>
            <person name="Hane J.K."/>
        </authorList>
    </citation>
    <scope>NUCLEOTIDE SEQUENCE [LARGE SCALE GENOMIC DNA]</scope>
    <source>
        <strain evidence="4">SN15 / ATCC MYA-4574 / FGSC 10173)</strain>
    </source>
</reference>
<dbReference type="SUPFAM" id="SSF53335">
    <property type="entry name" value="S-adenosyl-L-methionine-dependent methyltransferases"/>
    <property type="match status" value="1"/>
</dbReference>
<evidence type="ECO:0000259" key="2">
    <source>
        <dbReference type="Pfam" id="PF13383"/>
    </source>
</evidence>
<dbReference type="VEuPathDB" id="FungiDB:JI435_019070"/>
<dbReference type="Pfam" id="PF13383">
    <property type="entry name" value="Methyltransf_22"/>
    <property type="match status" value="1"/>
</dbReference>
<feature type="signal peptide" evidence="1">
    <location>
        <begin position="1"/>
        <end position="22"/>
    </location>
</feature>
<accession>A0A7U2ERI7</accession>
<dbReference type="PANTHER" id="PTHR32026:SF10">
    <property type="entry name" value="METHYLTRANSFERASE-LIKE PROTEIN 24-RELATED"/>
    <property type="match status" value="1"/>
</dbReference>
<evidence type="ECO:0000313" key="4">
    <source>
        <dbReference type="Proteomes" id="UP000663193"/>
    </source>
</evidence>
<evidence type="ECO:0000256" key="1">
    <source>
        <dbReference type="SAM" id="SignalP"/>
    </source>
</evidence>
<dbReference type="PANTHER" id="PTHR32026">
    <property type="entry name" value="METHYLTRANSFERASE-LIKE PROTEIN 24"/>
    <property type="match status" value="1"/>
</dbReference>
<organism evidence="3 4">
    <name type="scientific">Phaeosphaeria nodorum (strain SN15 / ATCC MYA-4574 / FGSC 10173)</name>
    <name type="common">Glume blotch fungus</name>
    <name type="synonym">Parastagonospora nodorum</name>
    <dbReference type="NCBI Taxonomy" id="321614"/>
    <lineage>
        <taxon>Eukaryota</taxon>
        <taxon>Fungi</taxon>
        <taxon>Dikarya</taxon>
        <taxon>Ascomycota</taxon>
        <taxon>Pezizomycotina</taxon>
        <taxon>Dothideomycetes</taxon>
        <taxon>Pleosporomycetidae</taxon>
        <taxon>Pleosporales</taxon>
        <taxon>Pleosporineae</taxon>
        <taxon>Phaeosphaeriaceae</taxon>
        <taxon>Parastagonospora</taxon>
    </lineage>
</organism>
<keyword evidence="4" id="KW-1185">Reference proteome</keyword>
<dbReference type="InterPro" id="IPR029063">
    <property type="entry name" value="SAM-dependent_MTases_sf"/>
</dbReference>
<feature type="domain" description="Methyltransferase" evidence="2">
    <location>
        <begin position="62"/>
        <end position="220"/>
    </location>
</feature>
<proteinExistence type="predicted"/>
<dbReference type="Gene3D" id="3.40.50.150">
    <property type="entry name" value="Vaccinia Virus protein VP39"/>
    <property type="match status" value="1"/>
</dbReference>
<protein>
    <recommendedName>
        <fullName evidence="2">Methyltransferase domain-containing protein</fullName>
    </recommendedName>
</protein>
<dbReference type="EMBL" id="CP069024">
    <property type="protein sequence ID" value="QRC91689.1"/>
    <property type="molecule type" value="Genomic_DNA"/>
</dbReference>
<dbReference type="InterPro" id="IPR026913">
    <property type="entry name" value="METTL24"/>
</dbReference>
<gene>
    <name evidence="3" type="ORF">JI435_019070</name>
</gene>
<dbReference type="OrthoDB" id="10006218at2759"/>